<dbReference type="SUPFAM" id="SSF56994">
    <property type="entry name" value="Insulin-like"/>
    <property type="match status" value="1"/>
</dbReference>
<evidence type="ECO:0000313" key="3">
    <source>
        <dbReference type="EMBL" id="GCB79185.1"/>
    </source>
</evidence>
<sequence length="109" mass="12257">MLPSGASGVYDPTETFTHLCDNDFLQKLVGICRDSSRQPYLTFNQNGDSVDKDFSLLRTQIDNRIEKLDGMPDATQNKFTLMTKRQPEIMSACCLGTCTAAQIQKICNW</sequence>
<comment type="caution">
    <text evidence="3">The sequence shown here is derived from an EMBL/GenBank/DDBJ whole genome shotgun (WGS) entry which is preliminary data.</text>
</comment>
<evidence type="ECO:0000259" key="2">
    <source>
        <dbReference type="Pfam" id="PF00049"/>
    </source>
</evidence>
<dbReference type="Proteomes" id="UP000288216">
    <property type="component" value="Unassembled WGS sequence"/>
</dbReference>
<organism evidence="3 4">
    <name type="scientific">Scyliorhinus torazame</name>
    <name type="common">Cloudy catshark</name>
    <name type="synonym">Catulus torazame</name>
    <dbReference type="NCBI Taxonomy" id="75743"/>
    <lineage>
        <taxon>Eukaryota</taxon>
        <taxon>Metazoa</taxon>
        <taxon>Chordata</taxon>
        <taxon>Craniata</taxon>
        <taxon>Vertebrata</taxon>
        <taxon>Chondrichthyes</taxon>
        <taxon>Elasmobranchii</taxon>
        <taxon>Galeomorphii</taxon>
        <taxon>Galeoidea</taxon>
        <taxon>Carcharhiniformes</taxon>
        <taxon>Scyliorhinidae</taxon>
        <taxon>Scyliorhinus</taxon>
    </lineage>
</organism>
<evidence type="ECO:0000313" key="4">
    <source>
        <dbReference type="Proteomes" id="UP000288216"/>
    </source>
</evidence>
<protein>
    <recommendedName>
        <fullName evidence="2">Insulin-like domain-containing protein</fullName>
    </recommendedName>
</protein>
<proteinExistence type="inferred from homology"/>
<reference evidence="3 4" key="1">
    <citation type="journal article" date="2018" name="Nat. Ecol. Evol.">
        <title>Shark genomes provide insights into elasmobranch evolution and the origin of vertebrates.</title>
        <authorList>
            <person name="Hara Y"/>
            <person name="Yamaguchi K"/>
            <person name="Onimaru K"/>
            <person name="Kadota M"/>
            <person name="Koyanagi M"/>
            <person name="Keeley SD"/>
            <person name="Tatsumi K"/>
            <person name="Tanaka K"/>
            <person name="Motone F"/>
            <person name="Kageyama Y"/>
            <person name="Nozu R"/>
            <person name="Adachi N"/>
            <person name="Nishimura O"/>
            <person name="Nakagawa R"/>
            <person name="Tanegashima C"/>
            <person name="Kiyatake I"/>
            <person name="Matsumoto R"/>
            <person name="Murakumo K"/>
            <person name="Nishida K"/>
            <person name="Terakita A"/>
            <person name="Kuratani S"/>
            <person name="Sato K"/>
            <person name="Hyodo S Kuraku.S."/>
        </authorList>
    </citation>
    <scope>NUCLEOTIDE SEQUENCE [LARGE SCALE GENOMIC DNA]</scope>
</reference>
<dbReference type="EMBL" id="BFAA01011944">
    <property type="protein sequence ID" value="GCB79185.1"/>
    <property type="molecule type" value="Genomic_DNA"/>
</dbReference>
<feature type="domain" description="Insulin-like" evidence="2">
    <location>
        <begin position="18"/>
        <end position="107"/>
    </location>
</feature>
<dbReference type="InterPro" id="IPR016179">
    <property type="entry name" value="Insulin-like"/>
</dbReference>
<comment type="similarity">
    <text evidence="1">Belongs to the insulin family.</text>
</comment>
<dbReference type="InterPro" id="IPR036438">
    <property type="entry name" value="Insulin-like_sf"/>
</dbReference>
<dbReference type="Pfam" id="PF00049">
    <property type="entry name" value="Insulin"/>
    <property type="match status" value="1"/>
</dbReference>
<evidence type="ECO:0000256" key="1">
    <source>
        <dbReference type="ARBA" id="ARBA00009034"/>
    </source>
</evidence>
<dbReference type="GO" id="GO:0005576">
    <property type="term" value="C:extracellular region"/>
    <property type="evidence" value="ECO:0007669"/>
    <property type="project" value="InterPro"/>
</dbReference>
<accession>A0A401Q1C8</accession>
<dbReference type="PROSITE" id="PS00262">
    <property type="entry name" value="INSULIN"/>
    <property type="match status" value="1"/>
</dbReference>
<dbReference type="GO" id="GO:0005179">
    <property type="term" value="F:hormone activity"/>
    <property type="evidence" value="ECO:0007669"/>
    <property type="project" value="InterPro"/>
</dbReference>
<keyword evidence="4" id="KW-1185">Reference proteome</keyword>
<dbReference type="AlphaFoldDB" id="A0A401Q1C8"/>
<dbReference type="InterPro" id="IPR022353">
    <property type="entry name" value="Insulin_CS"/>
</dbReference>
<gene>
    <name evidence="3" type="ORF">scyTo_0017850</name>
</gene>
<name>A0A401Q1C8_SCYTO</name>